<dbReference type="CDD" id="cd00093">
    <property type="entry name" value="HTH_XRE"/>
    <property type="match status" value="1"/>
</dbReference>
<organism evidence="2 3">
    <name type="scientific">Paracraurococcus lichenis</name>
    <dbReference type="NCBI Taxonomy" id="3064888"/>
    <lineage>
        <taxon>Bacteria</taxon>
        <taxon>Pseudomonadati</taxon>
        <taxon>Pseudomonadota</taxon>
        <taxon>Alphaproteobacteria</taxon>
        <taxon>Acetobacterales</taxon>
        <taxon>Roseomonadaceae</taxon>
        <taxon>Paracraurococcus</taxon>
    </lineage>
</organism>
<comment type="caution">
    <text evidence="2">The sequence shown here is derived from an EMBL/GenBank/DDBJ whole genome shotgun (WGS) entry which is preliminary data.</text>
</comment>
<evidence type="ECO:0000313" key="2">
    <source>
        <dbReference type="EMBL" id="MDO9714001.1"/>
    </source>
</evidence>
<dbReference type="InterPro" id="IPR001387">
    <property type="entry name" value="Cro/C1-type_HTH"/>
</dbReference>
<dbReference type="SUPFAM" id="SSF47413">
    <property type="entry name" value="lambda repressor-like DNA-binding domains"/>
    <property type="match status" value="1"/>
</dbReference>
<dbReference type="Gene3D" id="1.10.260.40">
    <property type="entry name" value="lambda repressor-like DNA-binding domains"/>
    <property type="match status" value="1"/>
</dbReference>
<dbReference type="RefSeq" id="WP_305108846.1">
    <property type="nucleotide sequence ID" value="NZ_JAUTWS010000148.1"/>
</dbReference>
<dbReference type="Proteomes" id="UP001243009">
    <property type="component" value="Unassembled WGS sequence"/>
</dbReference>
<sequence>MYLHQQRRQDTETQELRRAAGRWLRGLREARGLSQRELAEMVGTEYYSFISQLETGRGRIPPDRYRVWAEALGVPATAFVRELMSYYDPVTHAILFPDPSSPTAA</sequence>
<dbReference type="EMBL" id="JAUTWS010000148">
    <property type="protein sequence ID" value="MDO9714001.1"/>
    <property type="molecule type" value="Genomic_DNA"/>
</dbReference>
<reference evidence="2 3" key="1">
    <citation type="submission" date="2023-08" db="EMBL/GenBank/DDBJ databases">
        <title>The draft genome sequence of Paracraurococcus sp. LOR1-02.</title>
        <authorList>
            <person name="Kingkaew E."/>
            <person name="Tanasupawat S."/>
        </authorList>
    </citation>
    <scope>NUCLEOTIDE SEQUENCE [LARGE SCALE GENOMIC DNA]</scope>
    <source>
        <strain evidence="2 3">LOR1-02</strain>
    </source>
</reference>
<keyword evidence="3" id="KW-1185">Reference proteome</keyword>
<proteinExistence type="predicted"/>
<name>A0ABT9ECQ5_9PROT</name>
<protein>
    <submittedName>
        <fullName evidence="2">Helix-turn-helix transcriptional regulator</fullName>
    </submittedName>
</protein>
<dbReference type="SMART" id="SM00530">
    <property type="entry name" value="HTH_XRE"/>
    <property type="match status" value="1"/>
</dbReference>
<dbReference type="Pfam" id="PF01381">
    <property type="entry name" value="HTH_3"/>
    <property type="match status" value="1"/>
</dbReference>
<dbReference type="PROSITE" id="PS50943">
    <property type="entry name" value="HTH_CROC1"/>
    <property type="match status" value="1"/>
</dbReference>
<feature type="domain" description="HTH cro/C1-type" evidence="1">
    <location>
        <begin position="24"/>
        <end position="79"/>
    </location>
</feature>
<evidence type="ECO:0000259" key="1">
    <source>
        <dbReference type="PROSITE" id="PS50943"/>
    </source>
</evidence>
<gene>
    <name evidence="2" type="ORF">Q7A36_37205</name>
</gene>
<accession>A0ABT9ECQ5</accession>
<evidence type="ECO:0000313" key="3">
    <source>
        <dbReference type="Proteomes" id="UP001243009"/>
    </source>
</evidence>
<dbReference type="InterPro" id="IPR010982">
    <property type="entry name" value="Lambda_DNA-bd_dom_sf"/>
</dbReference>